<reference evidence="2" key="1">
    <citation type="submission" date="2018-01" db="EMBL/GenBank/DDBJ databases">
        <title>An insight into the sialome of Amazonian anophelines.</title>
        <authorList>
            <person name="Ribeiro J.M."/>
            <person name="Scarpassa V."/>
            <person name="Calvo E."/>
        </authorList>
    </citation>
    <scope>NUCLEOTIDE SEQUENCE</scope>
</reference>
<organism evidence="2">
    <name type="scientific">Anopheles darlingi</name>
    <name type="common">Mosquito</name>
    <dbReference type="NCBI Taxonomy" id="43151"/>
    <lineage>
        <taxon>Eukaryota</taxon>
        <taxon>Metazoa</taxon>
        <taxon>Ecdysozoa</taxon>
        <taxon>Arthropoda</taxon>
        <taxon>Hexapoda</taxon>
        <taxon>Insecta</taxon>
        <taxon>Pterygota</taxon>
        <taxon>Neoptera</taxon>
        <taxon>Endopterygota</taxon>
        <taxon>Diptera</taxon>
        <taxon>Nematocera</taxon>
        <taxon>Culicoidea</taxon>
        <taxon>Culicidae</taxon>
        <taxon>Anophelinae</taxon>
        <taxon>Anopheles</taxon>
    </lineage>
</organism>
<accession>A0A2M4DFC0</accession>
<dbReference type="AlphaFoldDB" id="A0A2M4DFC0"/>
<proteinExistence type="predicted"/>
<evidence type="ECO:0000313" key="2">
    <source>
        <dbReference type="EMBL" id="MBW76284.1"/>
    </source>
</evidence>
<sequence length="69" mass="7755">MKKGPILHSLQLVGWLVVWSVEAEICNVENMQTRDPCSYSCLIVSPVMLNQGIKQGSERFRPLHILGFG</sequence>
<feature type="chain" id="PRO_5014947769" evidence="1">
    <location>
        <begin position="24"/>
        <end position="69"/>
    </location>
</feature>
<dbReference type="EMBL" id="GGFL01012106">
    <property type="protein sequence ID" value="MBW76284.1"/>
    <property type="molecule type" value="Transcribed_RNA"/>
</dbReference>
<name>A0A2M4DFC0_ANODA</name>
<keyword evidence="1" id="KW-0732">Signal</keyword>
<protein>
    <submittedName>
        <fullName evidence="2">Putative secreted protein</fullName>
    </submittedName>
</protein>
<evidence type="ECO:0000256" key="1">
    <source>
        <dbReference type="SAM" id="SignalP"/>
    </source>
</evidence>
<feature type="signal peptide" evidence="1">
    <location>
        <begin position="1"/>
        <end position="23"/>
    </location>
</feature>